<sequence length="110" mass="12852">MERILIMLRKQLHETYMVTITEFLSNWEYLIKANDKAKKTITLKKGNEIVAVLFTSNTFQKTDGDIEKLEAAHQTDQLQIKSLRKENEILKARLDLLEKANKTDDNDIPF</sequence>
<evidence type="ECO:0000313" key="3">
    <source>
        <dbReference type="Proteomes" id="UP000031011"/>
    </source>
</evidence>
<evidence type="ECO:0000313" key="2">
    <source>
        <dbReference type="EMBL" id="KIC04697.1"/>
    </source>
</evidence>
<accession>A0A837DV02</accession>
<name>A0A837DV02_9LACO</name>
<keyword evidence="1" id="KW-0175">Coiled coil</keyword>
<evidence type="ECO:0000256" key="1">
    <source>
        <dbReference type="SAM" id="Coils"/>
    </source>
</evidence>
<dbReference type="AlphaFoldDB" id="A0A837DV02"/>
<organism evidence="2 3">
    <name type="scientific">Ligilactobacillus ruminis DPC 6832</name>
    <dbReference type="NCBI Taxonomy" id="1402208"/>
    <lineage>
        <taxon>Bacteria</taxon>
        <taxon>Bacillati</taxon>
        <taxon>Bacillota</taxon>
        <taxon>Bacilli</taxon>
        <taxon>Lactobacillales</taxon>
        <taxon>Lactobacillaceae</taxon>
        <taxon>Ligilactobacillus</taxon>
    </lineage>
</organism>
<dbReference type="Proteomes" id="UP000031011">
    <property type="component" value="Unassembled WGS sequence"/>
</dbReference>
<comment type="caution">
    <text evidence="2">The sequence shown here is derived from an EMBL/GenBank/DDBJ whole genome shotgun (WGS) entry which is preliminary data.</text>
</comment>
<gene>
    <name evidence="2" type="ORF">LRN_0348</name>
</gene>
<dbReference type="EMBL" id="AWYA01000090">
    <property type="protein sequence ID" value="KIC04697.1"/>
    <property type="molecule type" value="Genomic_DNA"/>
</dbReference>
<protein>
    <submittedName>
        <fullName evidence="2">Uncharacterized protein</fullName>
    </submittedName>
</protein>
<proteinExistence type="predicted"/>
<feature type="coiled-coil region" evidence="1">
    <location>
        <begin position="66"/>
        <end position="100"/>
    </location>
</feature>
<reference evidence="2 3" key="1">
    <citation type="journal article" date="2015" name="BMC Microbiol.">
        <title>Lactobacillus ruminis strains cluster according to their mammalian gut source.</title>
        <authorList>
            <person name="O' Donnell M.M."/>
            <person name="Harris H.M."/>
            <person name="Lynch D.B."/>
            <person name="Ross R.P."/>
            <person name="O'Toole P.W."/>
        </authorList>
    </citation>
    <scope>NUCLEOTIDE SEQUENCE [LARGE SCALE GENOMIC DNA]</scope>
    <source>
        <strain evidence="2 3">DPC 6832</strain>
    </source>
</reference>